<dbReference type="OrthoDB" id="6145499at2759"/>
<dbReference type="PROSITE" id="PS00028">
    <property type="entry name" value="ZINC_FINGER_C2H2_1"/>
    <property type="match status" value="5"/>
</dbReference>
<dbReference type="RefSeq" id="XP_034233454.1">
    <property type="nucleotide sequence ID" value="XM_034377563.1"/>
</dbReference>
<dbReference type="KEGG" id="tpal:117640726"/>
<organism evidence="9">
    <name type="scientific">Thrips palmi</name>
    <name type="common">Melon thrips</name>
    <dbReference type="NCBI Taxonomy" id="161013"/>
    <lineage>
        <taxon>Eukaryota</taxon>
        <taxon>Metazoa</taxon>
        <taxon>Ecdysozoa</taxon>
        <taxon>Arthropoda</taxon>
        <taxon>Hexapoda</taxon>
        <taxon>Insecta</taxon>
        <taxon>Pterygota</taxon>
        <taxon>Neoptera</taxon>
        <taxon>Paraneoptera</taxon>
        <taxon>Thysanoptera</taxon>
        <taxon>Terebrantia</taxon>
        <taxon>Thripoidea</taxon>
        <taxon>Thripidae</taxon>
        <taxon>Thrips</taxon>
    </lineage>
</organism>
<feature type="domain" description="C2H2-type" evidence="7">
    <location>
        <begin position="157"/>
        <end position="186"/>
    </location>
</feature>
<keyword evidence="8" id="KW-1185">Reference proteome</keyword>
<dbReference type="PROSITE" id="PS50157">
    <property type="entry name" value="ZINC_FINGER_C2H2_2"/>
    <property type="match status" value="5"/>
</dbReference>
<dbReference type="AlphaFoldDB" id="A0A6P8ZIE3"/>
<dbReference type="GO" id="GO:0008270">
    <property type="term" value="F:zinc ion binding"/>
    <property type="evidence" value="ECO:0007669"/>
    <property type="project" value="UniProtKB-KW"/>
</dbReference>
<dbReference type="FunFam" id="3.30.160.60:FF:000072">
    <property type="entry name" value="zinc finger protein 143 isoform X1"/>
    <property type="match status" value="3"/>
</dbReference>
<feature type="compositionally biased region" description="Acidic residues" evidence="6">
    <location>
        <begin position="281"/>
        <end position="290"/>
    </location>
</feature>
<dbReference type="InterPro" id="IPR051061">
    <property type="entry name" value="Zinc_finger_trans_reg"/>
</dbReference>
<dbReference type="InParanoid" id="A0A6P8ZIE3"/>
<dbReference type="InterPro" id="IPR036236">
    <property type="entry name" value="Znf_C2H2_sf"/>
</dbReference>
<dbReference type="GO" id="GO:0005634">
    <property type="term" value="C:nucleus"/>
    <property type="evidence" value="ECO:0007669"/>
    <property type="project" value="TreeGrafter"/>
</dbReference>
<evidence type="ECO:0000256" key="5">
    <source>
        <dbReference type="PROSITE-ProRule" id="PRU00042"/>
    </source>
</evidence>
<proteinExistence type="predicted"/>
<evidence type="ECO:0000256" key="4">
    <source>
        <dbReference type="ARBA" id="ARBA00022833"/>
    </source>
</evidence>
<accession>A0A6P8ZIE3</accession>
<dbReference type="FunFam" id="3.30.160.60:FF:000349">
    <property type="entry name" value="metal regulatory transcription factor 1"/>
    <property type="match status" value="1"/>
</dbReference>
<reference evidence="9" key="1">
    <citation type="submission" date="2025-08" db="UniProtKB">
        <authorList>
            <consortium name="RefSeq"/>
        </authorList>
    </citation>
    <scope>IDENTIFICATION</scope>
    <source>
        <tissue evidence="9">Total insect</tissue>
    </source>
</reference>
<evidence type="ECO:0000256" key="6">
    <source>
        <dbReference type="SAM" id="MobiDB-lite"/>
    </source>
</evidence>
<keyword evidence="2" id="KW-0677">Repeat</keyword>
<feature type="domain" description="C2H2-type" evidence="7">
    <location>
        <begin position="187"/>
        <end position="216"/>
    </location>
</feature>
<evidence type="ECO:0000256" key="1">
    <source>
        <dbReference type="ARBA" id="ARBA00022723"/>
    </source>
</evidence>
<keyword evidence="1" id="KW-0479">Metal-binding</keyword>
<protein>
    <submittedName>
        <fullName evidence="9">Uncharacterized protein LOC117640726</fullName>
    </submittedName>
</protein>
<dbReference type="PANTHER" id="PTHR46179">
    <property type="entry name" value="ZINC FINGER PROTEIN"/>
    <property type="match status" value="1"/>
</dbReference>
<keyword evidence="4" id="KW-0862">Zinc</keyword>
<dbReference type="Pfam" id="PF00096">
    <property type="entry name" value="zf-C2H2"/>
    <property type="match status" value="4"/>
</dbReference>
<dbReference type="GeneID" id="117640726"/>
<gene>
    <name evidence="9" type="primary">LOC117640726</name>
</gene>
<dbReference type="SMART" id="SM00355">
    <property type="entry name" value="ZnF_C2H2"/>
    <property type="match status" value="5"/>
</dbReference>
<dbReference type="GO" id="GO:0006357">
    <property type="term" value="P:regulation of transcription by RNA polymerase II"/>
    <property type="evidence" value="ECO:0007669"/>
    <property type="project" value="TreeGrafter"/>
</dbReference>
<dbReference type="PANTHER" id="PTHR46179:SF25">
    <property type="entry name" value="METAL RESPONSE ELEMENT-BINDING TRANSCRIPTION FACTOR-1, ISOFORM C"/>
    <property type="match status" value="1"/>
</dbReference>
<feature type="region of interest" description="Disordered" evidence="6">
    <location>
        <begin position="264"/>
        <end position="307"/>
    </location>
</feature>
<feature type="domain" description="C2H2-type" evidence="7">
    <location>
        <begin position="216"/>
        <end position="245"/>
    </location>
</feature>
<evidence type="ECO:0000259" key="7">
    <source>
        <dbReference type="PROSITE" id="PS50157"/>
    </source>
</evidence>
<evidence type="ECO:0000256" key="2">
    <source>
        <dbReference type="ARBA" id="ARBA00022737"/>
    </source>
</evidence>
<dbReference type="FunFam" id="3.30.160.60:FF:000397">
    <property type="entry name" value="Metal regulatory transcription factor 1"/>
    <property type="match status" value="1"/>
</dbReference>
<sequence>MADEAADIDITKSDYFQTLLDRQSPKMTTQSDGLEYSDDGIDFSTFGGDYASLPEITDFDNDRFDATNPEERVIENAGYIHTISSDEIHMHLHPLGKRGEMPSDPSHATLTIETTDPDTNQREIKRFRCEYDSCSRSYSTVGNLRMHMKTHKGEFRFKCSQPNCGKAFLTSYSLKIHVRVHTKIKPFECIQDGCDKAFNTLYRLRAHQRLHNGNTFKCEESGCVKFFTTLSDLKKHIRTHTQERPYKCQEEGCGKAFTASHHLKTHHRTHTSAKNQRENNIDSDSDELEEPQQSIQRSPDQDLGPPTAIESASNSFILCGNTSIPAIISYSSDGEKHSMQLQVDTSNVLKNQLDGTKNLLGTLQDLQVPASETTTALSEIGAYWSSTDVLDAAVAETFEPAALEGAENLLSSSENGSAAQLLHLPYTIAPRITTQSIDEENILSSLLMLESCVPPVMCQSEEGQETFEDSALPDGNNESISMANFNETGADNDVNDILSLMENTTDMHLSSVLPYPGEPVSSQDSVGTKSIEKPDWVDVASLNVCTKQMASEEKLRSQGQSSDILKIVSADICKCTNCQCGTTSGTNCLDCDSGELINGCHKKDAETQVDDSDQLDVRFNIGVVEPSGWSENIANRAANVPFVSTSAPLIDSKESSSLPIERNPNPCCVMVCLNTMEQLRMVLQKSCCQAASNSLQALAMHMARPSCCSPRMSK</sequence>
<feature type="domain" description="C2H2-type" evidence="7">
    <location>
        <begin position="127"/>
        <end position="156"/>
    </location>
</feature>
<evidence type="ECO:0000313" key="8">
    <source>
        <dbReference type="Proteomes" id="UP000515158"/>
    </source>
</evidence>
<evidence type="ECO:0000313" key="9">
    <source>
        <dbReference type="RefSeq" id="XP_034233454.1"/>
    </source>
</evidence>
<dbReference type="SUPFAM" id="SSF57667">
    <property type="entry name" value="beta-beta-alpha zinc fingers"/>
    <property type="match status" value="3"/>
</dbReference>
<dbReference type="Gene3D" id="3.30.160.60">
    <property type="entry name" value="Classic Zinc Finger"/>
    <property type="match status" value="5"/>
</dbReference>
<dbReference type="Proteomes" id="UP000515158">
    <property type="component" value="Unplaced"/>
</dbReference>
<feature type="domain" description="C2H2-type" evidence="7">
    <location>
        <begin position="246"/>
        <end position="275"/>
    </location>
</feature>
<dbReference type="InterPro" id="IPR013087">
    <property type="entry name" value="Znf_C2H2_type"/>
</dbReference>
<keyword evidence="3 5" id="KW-0863">Zinc-finger</keyword>
<evidence type="ECO:0000256" key="3">
    <source>
        <dbReference type="ARBA" id="ARBA00022771"/>
    </source>
</evidence>
<name>A0A6P8ZIE3_THRPL</name>